<dbReference type="GO" id="GO:0005886">
    <property type="term" value="C:plasma membrane"/>
    <property type="evidence" value="ECO:0007669"/>
    <property type="project" value="UniProtKB-SubCell"/>
</dbReference>
<organism evidence="7 8">
    <name type="scientific">Lachnoclostridium phytofermentans (strain ATCC 700394 / DSM 18823 / ISDg)</name>
    <name type="common">Clostridium phytofermentans</name>
    <dbReference type="NCBI Taxonomy" id="357809"/>
    <lineage>
        <taxon>Bacteria</taxon>
        <taxon>Bacillati</taxon>
        <taxon>Bacillota</taxon>
        <taxon>Clostridia</taxon>
        <taxon>Lachnospirales</taxon>
        <taxon>Lachnospiraceae</taxon>
    </lineage>
</organism>
<evidence type="ECO:0000256" key="4">
    <source>
        <dbReference type="ARBA" id="ARBA00022989"/>
    </source>
</evidence>
<name>A9KMR6_LACP7</name>
<dbReference type="InterPro" id="IPR001851">
    <property type="entry name" value="ABC_transp_permease"/>
</dbReference>
<dbReference type="KEGG" id="cpy:Cphy_1133"/>
<dbReference type="AlphaFoldDB" id="A9KMR6"/>
<gene>
    <name evidence="7" type="ordered locus">Cphy_1133</name>
</gene>
<dbReference type="Proteomes" id="UP000000370">
    <property type="component" value="Chromosome"/>
</dbReference>
<dbReference type="STRING" id="357809.Cphy_1133"/>
<keyword evidence="4 6" id="KW-1133">Transmembrane helix</keyword>
<proteinExistence type="predicted"/>
<feature type="transmembrane region" description="Helical" evidence="6">
    <location>
        <begin position="275"/>
        <end position="305"/>
    </location>
</feature>
<evidence type="ECO:0000256" key="2">
    <source>
        <dbReference type="ARBA" id="ARBA00022475"/>
    </source>
</evidence>
<dbReference type="GO" id="GO:0016787">
    <property type="term" value="F:hydrolase activity"/>
    <property type="evidence" value="ECO:0007669"/>
    <property type="project" value="UniProtKB-KW"/>
</dbReference>
<evidence type="ECO:0000313" key="7">
    <source>
        <dbReference type="EMBL" id="ABX41511.1"/>
    </source>
</evidence>
<dbReference type="PANTHER" id="PTHR32196:SF15">
    <property type="entry name" value="SUGAR ABC TRANSPORTER PERMEASE PROTEIN"/>
    <property type="match status" value="1"/>
</dbReference>
<dbReference type="HOGENOM" id="CLU_028880_2_2_9"/>
<dbReference type="eggNOG" id="COG1172">
    <property type="taxonomic scope" value="Bacteria"/>
</dbReference>
<reference evidence="8" key="1">
    <citation type="submission" date="2007-11" db="EMBL/GenBank/DDBJ databases">
        <title>Complete genome sequence of Clostridium phytofermentans ISDg.</title>
        <authorList>
            <person name="Leschine S.B."/>
            <person name="Warnick T.A."/>
            <person name="Blanchard J.L."/>
            <person name="Schnell D.J."/>
            <person name="Petit E.L."/>
            <person name="LaTouf W.G."/>
            <person name="Copeland A."/>
            <person name="Lucas S."/>
            <person name="Lapidus A."/>
            <person name="Barry K."/>
            <person name="Glavina del Rio T."/>
            <person name="Dalin E."/>
            <person name="Tice H."/>
            <person name="Pitluck S."/>
            <person name="Kiss H."/>
            <person name="Brettin T."/>
            <person name="Bruce D."/>
            <person name="Detter J.C."/>
            <person name="Han C."/>
            <person name="Kuske C."/>
            <person name="Schmutz J."/>
            <person name="Larimer F."/>
            <person name="Land M."/>
            <person name="Hauser L."/>
            <person name="Kyrpides N."/>
            <person name="Kim E.A."/>
            <person name="Richardson P."/>
        </authorList>
    </citation>
    <scope>NUCLEOTIDE SEQUENCE [LARGE SCALE GENOMIC DNA]</scope>
    <source>
        <strain evidence="8">ATCC 700394 / DSM 18823 / ISDg</strain>
    </source>
</reference>
<keyword evidence="3 6" id="KW-0812">Transmembrane</keyword>
<feature type="transmembrane region" description="Helical" evidence="6">
    <location>
        <begin position="317"/>
        <end position="336"/>
    </location>
</feature>
<evidence type="ECO:0000313" key="8">
    <source>
        <dbReference type="Proteomes" id="UP000000370"/>
    </source>
</evidence>
<accession>A9KMR6</accession>
<comment type="subcellular location">
    <subcellularLocation>
        <location evidence="1">Cell membrane</location>
        <topology evidence="1">Multi-pass membrane protein</topology>
    </subcellularLocation>
</comment>
<dbReference type="PANTHER" id="PTHR32196">
    <property type="entry name" value="ABC TRANSPORTER PERMEASE PROTEIN YPHD-RELATED-RELATED"/>
    <property type="match status" value="1"/>
</dbReference>
<protein>
    <submittedName>
        <fullName evidence="7">Monosaccharide-transporting ATPase</fullName>
        <ecNumber evidence="7">3.6.3.17</ecNumber>
    </submittedName>
</protein>
<keyword evidence="5 6" id="KW-0472">Membrane</keyword>
<dbReference type="GO" id="GO:0022857">
    <property type="term" value="F:transmembrane transporter activity"/>
    <property type="evidence" value="ECO:0007669"/>
    <property type="project" value="InterPro"/>
</dbReference>
<dbReference type="Pfam" id="PF02653">
    <property type="entry name" value="BPD_transp_2"/>
    <property type="match status" value="1"/>
</dbReference>
<feature type="transmembrane region" description="Helical" evidence="6">
    <location>
        <begin position="31"/>
        <end position="50"/>
    </location>
</feature>
<evidence type="ECO:0000256" key="3">
    <source>
        <dbReference type="ARBA" id="ARBA00022692"/>
    </source>
</evidence>
<dbReference type="CDD" id="cd06579">
    <property type="entry name" value="TM_PBP1_transp_AraH_like"/>
    <property type="match status" value="1"/>
</dbReference>
<keyword evidence="2" id="KW-1003">Cell membrane</keyword>
<feature type="transmembrane region" description="Helical" evidence="6">
    <location>
        <begin position="111"/>
        <end position="142"/>
    </location>
</feature>
<dbReference type="EMBL" id="CP000885">
    <property type="protein sequence ID" value="ABX41511.1"/>
    <property type="molecule type" value="Genomic_DNA"/>
</dbReference>
<sequence>MANTKTNGVADKAGNSKVGFYSNLGVSTKRAISSSFVLALLFMIFAILKPDQFLSANNMQNLLQQIVTYTIIGCGLTFCLVCGGNDLSAGASMALSGIIVVLMLKQGVPLWIGILVCLTMGILTGIMNGFFIEILGVIPFVATLGTQWVYRGLANAIVNGAPVYTTSIPSQKVQDQFYKLGGGRFPGGLSYSVVIALVYAIILGVVLAKTRIGRQIYACGSNLEAAKLSGINVVRTRMFAYCISGLSAAICGILVTSRLSSAQPTAGTGYEMEAIAAAVLGGISIAGGEGVILNTVIGALMMGIIRNGLNLIKVNSFWQMVIIGLILVLAVARQMYRHRKNNSSAPSPFKAIVSRLFHK</sequence>
<dbReference type="OrthoDB" id="9789111at2"/>
<feature type="transmembrane region" description="Helical" evidence="6">
    <location>
        <begin position="189"/>
        <end position="208"/>
    </location>
</feature>
<evidence type="ECO:0000256" key="1">
    <source>
        <dbReference type="ARBA" id="ARBA00004651"/>
    </source>
</evidence>
<dbReference type="EC" id="3.6.3.17" evidence="7"/>
<evidence type="ECO:0000256" key="5">
    <source>
        <dbReference type="ARBA" id="ARBA00023136"/>
    </source>
</evidence>
<evidence type="ECO:0000256" key="6">
    <source>
        <dbReference type="SAM" id="Phobius"/>
    </source>
</evidence>
<feature type="transmembrane region" description="Helical" evidence="6">
    <location>
        <begin position="238"/>
        <end position="255"/>
    </location>
</feature>
<keyword evidence="7" id="KW-0378">Hydrolase</keyword>
<feature type="transmembrane region" description="Helical" evidence="6">
    <location>
        <begin position="62"/>
        <end position="81"/>
    </location>
</feature>
<dbReference type="RefSeq" id="WP_012199158.1">
    <property type="nucleotide sequence ID" value="NC_010001.1"/>
</dbReference>
<keyword evidence="8" id="KW-1185">Reference proteome</keyword>
<feature type="transmembrane region" description="Helical" evidence="6">
    <location>
        <begin position="87"/>
        <end position="104"/>
    </location>
</feature>